<feature type="domain" description="NADPH-dependent FMN reductase-like" evidence="1">
    <location>
        <begin position="2"/>
        <end position="155"/>
    </location>
</feature>
<dbReference type="InterPro" id="IPR050712">
    <property type="entry name" value="NAD(P)H-dep_reductase"/>
</dbReference>
<dbReference type="PANTHER" id="PTHR30543">
    <property type="entry name" value="CHROMATE REDUCTASE"/>
    <property type="match status" value="1"/>
</dbReference>
<gene>
    <name evidence="2" type="ORF">P7W03_18245</name>
</gene>
<reference evidence="2" key="1">
    <citation type="submission" date="2023-03" db="EMBL/GenBank/DDBJ databases">
        <title>Borrelidin-producing and root-colonizing Streptomyces rochei is a potent biopesticide for soil-borne oomycete-caused plant diseases.</title>
        <authorList>
            <person name="Zhou D."/>
            <person name="Wang X."/>
            <person name="Navarro-Munoz J.C."/>
            <person name="Li W."/>
            <person name="Li J."/>
            <person name="Jiu M."/>
            <person name="Deng S."/>
            <person name="Ye Y."/>
            <person name="Daly P."/>
            <person name="Wei L."/>
        </authorList>
    </citation>
    <scope>NUCLEOTIDE SEQUENCE</scope>
    <source>
        <strain evidence="2">JK1</strain>
    </source>
</reference>
<accession>A0AAX3ZM84</accession>
<organism evidence="2 3">
    <name type="scientific">Streptomyces rochei</name>
    <name type="common">Streptomyces parvullus</name>
    <dbReference type="NCBI Taxonomy" id="1928"/>
    <lineage>
        <taxon>Bacteria</taxon>
        <taxon>Bacillati</taxon>
        <taxon>Actinomycetota</taxon>
        <taxon>Actinomycetes</taxon>
        <taxon>Kitasatosporales</taxon>
        <taxon>Streptomycetaceae</taxon>
        <taxon>Streptomyces</taxon>
        <taxon>Streptomyces rochei group</taxon>
    </lineage>
</organism>
<dbReference type="AlphaFoldDB" id="A0AAX3ZM84"/>
<dbReference type="GO" id="GO:0010181">
    <property type="term" value="F:FMN binding"/>
    <property type="evidence" value="ECO:0007669"/>
    <property type="project" value="TreeGrafter"/>
</dbReference>
<dbReference type="EC" id="1.-.-.-" evidence="2"/>
<proteinExistence type="predicted"/>
<dbReference type="InterPro" id="IPR029039">
    <property type="entry name" value="Flavoprotein-like_sf"/>
</dbReference>
<evidence type="ECO:0000259" key="1">
    <source>
        <dbReference type="Pfam" id="PF03358"/>
    </source>
</evidence>
<dbReference type="GO" id="GO:0005829">
    <property type="term" value="C:cytosol"/>
    <property type="evidence" value="ECO:0007669"/>
    <property type="project" value="TreeGrafter"/>
</dbReference>
<keyword evidence="2" id="KW-0560">Oxidoreductase</keyword>
<dbReference type="GeneID" id="90944006"/>
<protein>
    <submittedName>
        <fullName evidence="2">NAD(P)H-dependent oxidoreductase</fullName>
        <ecNumber evidence="2">1.-.-.-</ecNumber>
    </submittedName>
</protein>
<evidence type="ECO:0000313" key="2">
    <source>
        <dbReference type="EMBL" id="WMC87377.1"/>
    </source>
</evidence>
<dbReference type="EMBL" id="CP121271">
    <property type="protein sequence ID" value="WMC87377.1"/>
    <property type="molecule type" value="Genomic_DNA"/>
</dbReference>
<dbReference type="Proteomes" id="UP001231701">
    <property type="component" value="Chromosome"/>
</dbReference>
<dbReference type="InterPro" id="IPR005025">
    <property type="entry name" value="FMN_Rdtase-like_dom"/>
</dbReference>
<sequence length="193" mass="19820">MTKIVLVSGSLRRDSLNTTALRTVRRLVRERPAGPDGPHEVAMLSVGLLPLYDGDVERCDGSAAVREAKELVRGADALIVSTPSYNGEMSGALKNALDWLSRPGGASPLTGRVVALLSASPGARGGVDAQPALRGVLSRCGALVVDHEPVALGRAGELPVTDGEFTDPAVVGALGGLLDAVFAAVRQPVDVPA</sequence>
<dbReference type="Gene3D" id="3.40.50.360">
    <property type="match status" value="1"/>
</dbReference>
<dbReference type="GO" id="GO:0016491">
    <property type="term" value="F:oxidoreductase activity"/>
    <property type="evidence" value="ECO:0007669"/>
    <property type="project" value="UniProtKB-KW"/>
</dbReference>
<name>A0AAX3ZM84_STRRO</name>
<dbReference type="RefSeq" id="WP_051850909.1">
    <property type="nucleotide sequence ID" value="NZ_CP121271.1"/>
</dbReference>
<dbReference type="Pfam" id="PF03358">
    <property type="entry name" value="FMN_red"/>
    <property type="match status" value="1"/>
</dbReference>
<evidence type="ECO:0000313" key="3">
    <source>
        <dbReference type="Proteomes" id="UP001231701"/>
    </source>
</evidence>
<dbReference type="PANTHER" id="PTHR30543:SF21">
    <property type="entry name" value="NAD(P)H-DEPENDENT FMN REDUCTASE LOT6"/>
    <property type="match status" value="1"/>
</dbReference>
<dbReference type="SUPFAM" id="SSF52218">
    <property type="entry name" value="Flavoproteins"/>
    <property type="match status" value="1"/>
</dbReference>